<reference evidence="2" key="1">
    <citation type="journal article" date="2014" name="Int. J. Syst. Evol. Microbiol.">
        <title>Complete genome sequence of Corynebacterium casei LMG S-19264T (=DSM 44701T), isolated from a smear-ripened cheese.</title>
        <authorList>
            <consortium name="US DOE Joint Genome Institute (JGI-PGF)"/>
            <person name="Walter F."/>
            <person name="Albersmeier A."/>
            <person name="Kalinowski J."/>
            <person name="Ruckert C."/>
        </authorList>
    </citation>
    <scope>NUCLEOTIDE SEQUENCE</scope>
    <source>
        <strain evidence="2">CGMCC 1.12997</strain>
    </source>
</reference>
<feature type="chain" id="PRO_5038000592" description="Outer membrane lipoprotein-sorting protein" evidence="1">
    <location>
        <begin position="36"/>
        <end position="290"/>
    </location>
</feature>
<evidence type="ECO:0008006" key="4">
    <source>
        <dbReference type="Google" id="ProtNLM"/>
    </source>
</evidence>
<keyword evidence="3" id="KW-1185">Reference proteome</keyword>
<accession>A0A917H1C1</accession>
<proteinExistence type="predicted"/>
<feature type="signal peptide" evidence="1">
    <location>
        <begin position="1"/>
        <end position="35"/>
    </location>
</feature>
<dbReference type="EMBL" id="BMGT01000001">
    <property type="protein sequence ID" value="GGG64416.1"/>
    <property type="molecule type" value="Genomic_DNA"/>
</dbReference>
<evidence type="ECO:0000256" key="1">
    <source>
        <dbReference type="SAM" id="SignalP"/>
    </source>
</evidence>
<dbReference type="Proteomes" id="UP000647241">
    <property type="component" value="Unassembled WGS sequence"/>
</dbReference>
<sequence>MMVARQNVRFDMTFRTSAAAISLVALLGFSSALSAQQAKTPSLEEILERLDANLNHYDASVPSFFCDEHVVSQVEHGSRTEDTTVTDSIFRLRRTLDPDNTTALVESRQIKTVNDKSPTSQKMDGPTMLSGAFEGGLAVVSLKQAACTNYKLQRVHKKRPADPYVVSFATVLMPQNTARCLLKENSKGRVFIDPASMQITHLELTTPHHVITPGDIYRSPFIGERVITVDYAPVLLGGETFWMPSTIDLRVTSGAGTFHKSIWSFRAAYRNYHKLEVKSRILPGFKKPAR</sequence>
<evidence type="ECO:0000313" key="3">
    <source>
        <dbReference type="Proteomes" id="UP000647241"/>
    </source>
</evidence>
<dbReference type="AlphaFoldDB" id="A0A917H1C1"/>
<comment type="caution">
    <text evidence="2">The sequence shown here is derived from an EMBL/GenBank/DDBJ whole genome shotgun (WGS) entry which is preliminary data.</text>
</comment>
<gene>
    <name evidence="2" type="ORF">GCM10011585_02510</name>
</gene>
<evidence type="ECO:0000313" key="2">
    <source>
        <dbReference type="EMBL" id="GGG64416.1"/>
    </source>
</evidence>
<protein>
    <recommendedName>
        <fullName evidence="4">Outer membrane lipoprotein-sorting protein</fullName>
    </recommendedName>
</protein>
<reference evidence="2" key="2">
    <citation type="submission" date="2020-09" db="EMBL/GenBank/DDBJ databases">
        <authorList>
            <person name="Sun Q."/>
            <person name="Zhou Y."/>
        </authorList>
    </citation>
    <scope>NUCLEOTIDE SEQUENCE</scope>
    <source>
        <strain evidence="2">CGMCC 1.12997</strain>
    </source>
</reference>
<organism evidence="2 3">
    <name type="scientific">Edaphobacter dinghuensis</name>
    <dbReference type="NCBI Taxonomy" id="1560005"/>
    <lineage>
        <taxon>Bacteria</taxon>
        <taxon>Pseudomonadati</taxon>
        <taxon>Acidobacteriota</taxon>
        <taxon>Terriglobia</taxon>
        <taxon>Terriglobales</taxon>
        <taxon>Acidobacteriaceae</taxon>
        <taxon>Edaphobacter</taxon>
    </lineage>
</organism>
<name>A0A917H1C1_9BACT</name>
<keyword evidence="1" id="KW-0732">Signal</keyword>